<dbReference type="OrthoDB" id="5362330at2"/>
<reference evidence="1 2" key="1">
    <citation type="submission" date="2018-07" db="EMBL/GenBank/DDBJ databases">
        <title>Campylobacter zealandensis sp. nov., isolated from birds and water in New Zealand.</title>
        <authorList>
            <person name="Wilkinson D.A."/>
            <person name="Biggs P.J."/>
            <person name="French N.P."/>
            <person name="Midwinter A.C."/>
        </authorList>
    </citation>
    <scope>NUCLEOTIDE SEQUENCE [LARGE SCALE GENOMIC DNA]</scope>
    <source>
        <strain evidence="1 2">B423b</strain>
    </source>
</reference>
<organism evidence="1 2">
    <name type="scientific">Campylobacter novaezeelandiae</name>
    <dbReference type="NCBI Taxonomy" id="2267891"/>
    <lineage>
        <taxon>Bacteria</taxon>
        <taxon>Pseudomonadati</taxon>
        <taxon>Campylobacterota</taxon>
        <taxon>Epsilonproteobacteria</taxon>
        <taxon>Campylobacterales</taxon>
        <taxon>Campylobacteraceae</taxon>
        <taxon>Campylobacter</taxon>
    </lineage>
</organism>
<comment type="caution">
    <text evidence="1">The sequence shown here is derived from an EMBL/GenBank/DDBJ whole genome shotgun (WGS) entry which is preliminary data.</text>
</comment>
<dbReference type="EMBL" id="QPGR01000007">
    <property type="protein sequence ID" value="TBR81062.1"/>
    <property type="molecule type" value="Genomic_DNA"/>
</dbReference>
<protein>
    <submittedName>
        <fullName evidence="1">Uncharacterized protein</fullName>
    </submittedName>
</protein>
<dbReference type="AlphaFoldDB" id="A0A4Q9JUF1"/>
<gene>
    <name evidence="1" type="ORF">DU473_04470</name>
</gene>
<dbReference type="Proteomes" id="UP000292583">
    <property type="component" value="Unassembled WGS sequence"/>
</dbReference>
<evidence type="ECO:0000313" key="2">
    <source>
        <dbReference type="Proteomes" id="UP000292583"/>
    </source>
</evidence>
<sequence>MKTWLDKFKLALIEENVNILEELISNFPNDIEKEKLSEAKALIEEAIKLISDKKDAVAMEIHKFKRALEYTKA</sequence>
<accession>A0A4Q9JUF1</accession>
<dbReference type="RefSeq" id="WP_131165790.1">
    <property type="nucleotide sequence ID" value="NZ_CP076657.1"/>
</dbReference>
<name>A0A4Q9JUF1_9BACT</name>
<evidence type="ECO:0000313" key="1">
    <source>
        <dbReference type="EMBL" id="TBR81062.1"/>
    </source>
</evidence>
<proteinExistence type="predicted"/>
<keyword evidence="2" id="KW-1185">Reference proteome</keyword>